<sequence length="68" mass="7414">MAMTREELLALPVAVDVLTAGRAFDLGRNTTYDLVKADEFPVPVHIYAGVKRVITADLWRALGVTPST</sequence>
<dbReference type="Proteomes" id="UP001237105">
    <property type="component" value="Unassembled WGS sequence"/>
</dbReference>
<evidence type="ECO:0000313" key="1">
    <source>
        <dbReference type="EMBL" id="MDI3417919.1"/>
    </source>
</evidence>
<name>A0ABT6SQN5_9ACTN</name>
<comment type="caution">
    <text evidence="1">The sequence shown here is derived from an EMBL/GenBank/DDBJ whole genome shotgun (WGS) entry which is preliminary data.</text>
</comment>
<dbReference type="RefSeq" id="WP_282533843.1">
    <property type="nucleotide sequence ID" value="NZ_JASCIS010000004.1"/>
</dbReference>
<dbReference type="GO" id="GO:0003677">
    <property type="term" value="F:DNA binding"/>
    <property type="evidence" value="ECO:0007669"/>
    <property type="project" value="UniProtKB-KW"/>
</dbReference>
<dbReference type="EMBL" id="JASCIS010000004">
    <property type="protein sequence ID" value="MDI3417919.1"/>
    <property type="molecule type" value="Genomic_DNA"/>
</dbReference>
<keyword evidence="2" id="KW-1185">Reference proteome</keyword>
<reference evidence="1 2" key="1">
    <citation type="submission" date="2023-05" db="EMBL/GenBank/DDBJ databases">
        <title>Draft genome sequence of Streptomyces sp. B-S-A12 isolated from a cave soil in Thailand.</title>
        <authorList>
            <person name="Chamroensaksri N."/>
            <person name="Muangham S."/>
        </authorList>
    </citation>
    <scope>NUCLEOTIDE SEQUENCE [LARGE SCALE GENOMIC DNA]</scope>
    <source>
        <strain evidence="1 2">B-S-A12</strain>
    </source>
</reference>
<proteinExistence type="predicted"/>
<organism evidence="1 2">
    <name type="scientific">Streptomyces luteolus</name>
    <dbReference type="NCBI Taxonomy" id="3043615"/>
    <lineage>
        <taxon>Bacteria</taxon>
        <taxon>Bacillati</taxon>
        <taxon>Actinomycetota</taxon>
        <taxon>Actinomycetes</taxon>
        <taxon>Kitasatosporales</taxon>
        <taxon>Streptomycetaceae</taxon>
        <taxon>Streptomyces</taxon>
    </lineage>
</organism>
<keyword evidence="1" id="KW-0238">DNA-binding</keyword>
<evidence type="ECO:0000313" key="2">
    <source>
        <dbReference type="Proteomes" id="UP001237105"/>
    </source>
</evidence>
<protein>
    <submittedName>
        <fullName evidence="1">DNA-binding protein</fullName>
    </submittedName>
</protein>
<gene>
    <name evidence="1" type="ORF">QIT00_04975</name>
</gene>
<accession>A0ABT6SQN5</accession>